<dbReference type="GO" id="GO:0006355">
    <property type="term" value="P:regulation of DNA-templated transcription"/>
    <property type="evidence" value="ECO:0007669"/>
    <property type="project" value="UniProtKB-ARBA"/>
</dbReference>
<dbReference type="Gene3D" id="3.30.70.920">
    <property type="match status" value="1"/>
</dbReference>
<dbReference type="InterPro" id="IPR036388">
    <property type="entry name" value="WH-like_DNA-bd_sf"/>
</dbReference>
<keyword evidence="1" id="KW-0805">Transcription regulation</keyword>
<dbReference type="GO" id="GO:0043565">
    <property type="term" value="F:sequence-specific DNA binding"/>
    <property type="evidence" value="ECO:0007669"/>
    <property type="project" value="InterPro"/>
</dbReference>
<sequence>MASKNNDPRPLDKIDRNILRELQKDGRIAYAQLAKRVGLSPTPCVDRVKRLEADGVIQGYSAIINPEAVNASLVVFVQIRLSRSSKDVFEDFSKAAGLLPEIQECHLVSGAFDYLIKARVADMGSYREFYGDTLLTLPGVEVCTSYVAMDQVKETLHVGI</sequence>
<dbReference type="Pfam" id="PF13412">
    <property type="entry name" value="HTH_24"/>
    <property type="match status" value="1"/>
</dbReference>
<dbReference type="Pfam" id="PF01037">
    <property type="entry name" value="AsnC_trans_reg"/>
    <property type="match status" value="1"/>
</dbReference>
<dbReference type="SUPFAM" id="SSF54909">
    <property type="entry name" value="Dimeric alpha+beta barrel"/>
    <property type="match status" value="1"/>
</dbReference>
<protein>
    <recommendedName>
        <fullName evidence="5">Leucine-responsive regulatory protein</fullName>
    </recommendedName>
</protein>
<gene>
    <name evidence="7" type="ORF">O0V09_09145</name>
</gene>
<organism evidence="7 8">
    <name type="scientific">Dasania phycosphaerae</name>
    <dbReference type="NCBI Taxonomy" id="2950436"/>
    <lineage>
        <taxon>Bacteria</taxon>
        <taxon>Pseudomonadati</taxon>
        <taxon>Pseudomonadota</taxon>
        <taxon>Gammaproteobacteria</taxon>
        <taxon>Cellvibrionales</taxon>
        <taxon>Spongiibacteraceae</taxon>
        <taxon>Dasania</taxon>
    </lineage>
</organism>
<dbReference type="EMBL" id="JAPTGG010000006">
    <property type="protein sequence ID" value="MCZ0865365.1"/>
    <property type="molecule type" value="Genomic_DNA"/>
</dbReference>
<dbReference type="InterPro" id="IPR019887">
    <property type="entry name" value="Tscrpt_reg_AsnC/Lrp_C"/>
</dbReference>
<dbReference type="SMART" id="SM00344">
    <property type="entry name" value="HTH_ASNC"/>
    <property type="match status" value="1"/>
</dbReference>
<dbReference type="InterPro" id="IPR036390">
    <property type="entry name" value="WH_DNA-bd_sf"/>
</dbReference>
<proteinExistence type="predicted"/>
<dbReference type="PANTHER" id="PTHR30154:SF0">
    <property type="entry name" value="LEUCINE-RESPONSIVE REGULATORY PROTEIN"/>
    <property type="match status" value="1"/>
</dbReference>
<evidence type="ECO:0000256" key="2">
    <source>
        <dbReference type="ARBA" id="ARBA00023125"/>
    </source>
</evidence>
<evidence type="ECO:0000256" key="1">
    <source>
        <dbReference type="ARBA" id="ARBA00023015"/>
    </source>
</evidence>
<comment type="caution">
    <text evidence="7">The sequence shown here is derived from an EMBL/GenBank/DDBJ whole genome shotgun (WGS) entry which is preliminary data.</text>
</comment>
<keyword evidence="2" id="KW-0238">DNA-binding</keyword>
<dbReference type="AlphaFoldDB" id="A0A9J6RMZ2"/>
<evidence type="ECO:0000313" key="8">
    <source>
        <dbReference type="Proteomes" id="UP001069090"/>
    </source>
</evidence>
<dbReference type="InterPro" id="IPR019888">
    <property type="entry name" value="Tscrpt_reg_AsnC-like"/>
</dbReference>
<dbReference type="CDD" id="cd00090">
    <property type="entry name" value="HTH_ARSR"/>
    <property type="match status" value="1"/>
</dbReference>
<dbReference type="GO" id="GO:0043201">
    <property type="term" value="P:response to L-leucine"/>
    <property type="evidence" value="ECO:0007669"/>
    <property type="project" value="TreeGrafter"/>
</dbReference>
<dbReference type="PRINTS" id="PR00033">
    <property type="entry name" value="HTHASNC"/>
</dbReference>
<dbReference type="SUPFAM" id="SSF46785">
    <property type="entry name" value="Winged helix' DNA-binding domain"/>
    <property type="match status" value="1"/>
</dbReference>
<evidence type="ECO:0000259" key="6">
    <source>
        <dbReference type="PROSITE" id="PS50956"/>
    </source>
</evidence>
<dbReference type="GO" id="GO:0006524">
    <property type="term" value="P:alanine catabolic process"/>
    <property type="evidence" value="ECO:0007669"/>
    <property type="project" value="TreeGrafter"/>
</dbReference>
<keyword evidence="4" id="KW-0804">Transcription</keyword>
<dbReference type="InterPro" id="IPR000485">
    <property type="entry name" value="AsnC-type_HTH_dom"/>
</dbReference>
<dbReference type="Proteomes" id="UP001069090">
    <property type="component" value="Unassembled WGS sequence"/>
</dbReference>
<dbReference type="FunFam" id="1.10.10.10:FF:000186">
    <property type="entry name" value="AsnC family transcriptional regulator"/>
    <property type="match status" value="1"/>
</dbReference>
<dbReference type="RefSeq" id="WP_258331510.1">
    <property type="nucleotide sequence ID" value="NZ_JAPTGG010000006.1"/>
</dbReference>
<dbReference type="PROSITE" id="PS00519">
    <property type="entry name" value="HTH_ASNC_1"/>
    <property type="match status" value="1"/>
</dbReference>
<dbReference type="GO" id="GO:0005829">
    <property type="term" value="C:cytosol"/>
    <property type="evidence" value="ECO:0007669"/>
    <property type="project" value="TreeGrafter"/>
</dbReference>
<evidence type="ECO:0000313" key="7">
    <source>
        <dbReference type="EMBL" id="MCZ0865365.1"/>
    </source>
</evidence>
<accession>A0A9J6RMZ2</accession>
<dbReference type="InterPro" id="IPR011991">
    <property type="entry name" value="ArsR-like_HTH"/>
</dbReference>
<dbReference type="Gene3D" id="1.10.10.10">
    <property type="entry name" value="Winged helix-like DNA-binding domain superfamily/Winged helix DNA-binding domain"/>
    <property type="match status" value="1"/>
</dbReference>
<reference evidence="7 8" key="1">
    <citation type="submission" date="2022-12" db="EMBL/GenBank/DDBJ databases">
        <title>Dasania phycosphaerae sp. nov., isolated from particulate material of the south coast of Korea.</title>
        <authorList>
            <person name="Jiang Y."/>
        </authorList>
    </citation>
    <scope>NUCLEOTIDE SEQUENCE [LARGE SCALE GENOMIC DNA]</scope>
    <source>
        <strain evidence="7 8">GY-19</strain>
    </source>
</reference>
<evidence type="ECO:0000256" key="4">
    <source>
        <dbReference type="ARBA" id="ARBA00023163"/>
    </source>
</evidence>
<keyword evidence="8" id="KW-1185">Reference proteome</keyword>
<dbReference type="PANTHER" id="PTHR30154">
    <property type="entry name" value="LEUCINE-RESPONSIVE REGULATORY PROTEIN"/>
    <property type="match status" value="1"/>
</dbReference>
<keyword evidence="3" id="KW-0010">Activator</keyword>
<evidence type="ECO:0000256" key="5">
    <source>
        <dbReference type="ARBA" id="ARBA00039227"/>
    </source>
</evidence>
<dbReference type="InterPro" id="IPR019885">
    <property type="entry name" value="Tscrpt_reg_HTH_AsnC-type_CS"/>
</dbReference>
<evidence type="ECO:0000256" key="3">
    <source>
        <dbReference type="ARBA" id="ARBA00023159"/>
    </source>
</evidence>
<dbReference type="InterPro" id="IPR011008">
    <property type="entry name" value="Dimeric_a/b-barrel"/>
</dbReference>
<name>A0A9J6RMZ2_9GAMM</name>
<feature type="domain" description="HTH asnC-type" evidence="6">
    <location>
        <begin position="11"/>
        <end position="72"/>
    </location>
</feature>
<dbReference type="PROSITE" id="PS50956">
    <property type="entry name" value="HTH_ASNC_2"/>
    <property type="match status" value="1"/>
</dbReference>